<comment type="caution">
    <text evidence="1">The sequence shown here is derived from an EMBL/GenBank/DDBJ whole genome shotgun (WGS) entry which is preliminary data.</text>
</comment>
<accession>A0A840GAC7</accession>
<dbReference type="OrthoDB" id="9997at2"/>
<protein>
    <submittedName>
        <fullName evidence="1">Uncharacterized protein</fullName>
    </submittedName>
</protein>
<dbReference type="RefSeq" id="WP_153116514.1">
    <property type="nucleotide sequence ID" value="NZ_JACIGE010000006.1"/>
</dbReference>
<dbReference type="EMBL" id="JACIGE010000006">
    <property type="protein sequence ID" value="MBB4247618.1"/>
    <property type="molecule type" value="Genomic_DNA"/>
</dbReference>
<name>A0A840GAC7_RHOTE</name>
<dbReference type="Proteomes" id="UP000587070">
    <property type="component" value="Unassembled WGS sequence"/>
</dbReference>
<organism evidence="1 2">
    <name type="scientific">Rhodocyclus tenuis</name>
    <name type="common">Rhodospirillum tenue</name>
    <dbReference type="NCBI Taxonomy" id="1066"/>
    <lineage>
        <taxon>Bacteria</taxon>
        <taxon>Pseudomonadati</taxon>
        <taxon>Pseudomonadota</taxon>
        <taxon>Betaproteobacteria</taxon>
        <taxon>Rhodocyclales</taxon>
        <taxon>Rhodocyclaceae</taxon>
        <taxon>Rhodocyclus</taxon>
    </lineage>
</organism>
<sequence length="425" mass="45846">MKRLFIILFVLVGVVSPLALIAAAALVCEDAPRVQREIEFTADDIARARNILALNDPRQFQGYGVPVDGLHTIVLSAADVDLAVNYALHRLGRGSSRLALAQGELTLDASLRLPQNPFGDFVNVHALLRDAPGFPQIESLQLGQLPVPAALAHVVLALAREALGNKAEYRLLADTIRSVSIADDRVSIGYRWDEQLPDRLRAATLPAAERERLRAYHERLALLSAAPELTHSVSLSRLLAPLLRLAHERSAAGADAQAEQRALLAVLAFYVNGRNWATLIPEARNWPPLTLHQVTLRGRTDLAQHFIVSAAIAAFAGTPLADAIGLYKELDDARGGSGFSFVDLAADRSGTLFGQLGSGDRVADLQRRGAALAGESAIIPDIAGLPEDMAEAEFKRRFGGVGAPPYQAMLAEIERRIAACTLYRP</sequence>
<reference evidence="1 2" key="1">
    <citation type="submission" date="2020-08" db="EMBL/GenBank/DDBJ databases">
        <title>Genome sequencing of Purple Non-Sulfur Bacteria from various extreme environments.</title>
        <authorList>
            <person name="Mayer M."/>
        </authorList>
    </citation>
    <scope>NUCLEOTIDE SEQUENCE [LARGE SCALE GENOMIC DNA]</scope>
    <source>
        <strain evidence="1 2">2761</strain>
    </source>
</reference>
<proteinExistence type="predicted"/>
<dbReference type="AlphaFoldDB" id="A0A840GAC7"/>
<evidence type="ECO:0000313" key="1">
    <source>
        <dbReference type="EMBL" id="MBB4247618.1"/>
    </source>
</evidence>
<keyword evidence="2" id="KW-1185">Reference proteome</keyword>
<evidence type="ECO:0000313" key="2">
    <source>
        <dbReference type="Proteomes" id="UP000587070"/>
    </source>
</evidence>
<gene>
    <name evidence="1" type="ORF">GGD90_001992</name>
</gene>